<name>A0ABS8YWD7_9RHOB</name>
<protein>
    <submittedName>
        <fullName evidence="1">Uncharacterized protein</fullName>
    </submittedName>
</protein>
<dbReference type="EMBL" id="JAJUOS010000008">
    <property type="protein sequence ID" value="MCE5974131.1"/>
    <property type="molecule type" value="Genomic_DNA"/>
</dbReference>
<evidence type="ECO:0000313" key="2">
    <source>
        <dbReference type="Proteomes" id="UP001521181"/>
    </source>
</evidence>
<comment type="caution">
    <text evidence="1">The sequence shown here is derived from an EMBL/GenBank/DDBJ whole genome shotgun (WGS) entry which is preliminary data.</text>
</comment>
<evidence type="ECO:0000313" key="1">
    <source>
        <dbReference type="EMBL" id="MCE5974131.1"/>
    </source>
</evidence>
<sequence>MTKHLNQLIRAVLPRQIAAMIPVSVAQPRAQARVHDEMPRWDAPAHWRR</sequence>
<keyword evidence="2" id="KW-1185">Reference proteome</keyword>
<dbReference type="RefSeq" id="WP_233677100.1">
    <property type="nucleotide sequence ID" value="NZ_JAJUOS010000008.1"/>
</dbReference>
<proteinExistence type="predicted"/>
<accession>A0ABS8YWD7</accession>
<reference evidence="1 2" key="1">
    <citation type="submission" date="2021-12" db="EMBL/GenBank/DDBJ databases">
        <title>Sinirhodobacter sp. WL0062 is a bacterium isolated from seawater.</title>
        <authorList>
            <person name="Wang L."/>
            <person name="He W."/>
            <person name="Zhang D.-F."/>
        </authorList>
    </citation>
    <scope>NUCLEOTIDE SEQUENCE [LARGE SCALE GENOMIC DNA]</scope>
    <source>
        <strain evidence="1 2">WL0062</strain>
    </source>
</reference>
<gene>
    <name evidence="1" type="ORF">LZA78_11605</name>
</gene>
<dbReference type="Proteomes" id="UP001521181">
    <property type="component" value="Unassembled WGS sequence"/>
</dbReference>
<organism evidence="1 2">
    <name type="scientific">Rhodobacter flavimaris</name>
    <dbReference type="NCBI Taxonomy" id="2907145"/>
    <lineage>
        <taxon>Bacteria</taxon>
        <taxon>Pseudomonadati</taxon>
        <taxon>Pseudomonadota</taxon>
        <taxon>Alphaproteobacteria</taxon>
        <taxon>Rhodobacterales</taxon>
        <taxon>Rhodobacter group</taxon>
        <taxon>Rhodobacter</taxon>
    </lineage>
</organism>